<dbReference type="InterPro" id="IPR028098">
    <property type="entry name" value="Glyco_trans_4-like_N"/>
</dbReference>
<dbReference type="Proteomes" id="UP001500731">
    <property type="component" value="Unassembled WGS sequence"/>
</dbReference>
<gene>
    <name evidence="5" type="ORF">GCM10023171_20790</name>
</gene>
<dbReference type="Gene3D" id="3.40.50.2000">
    <property type="entry name" value="Glycogen Phosphorylase B"/>
    <property type="match status" value="2"/>
</dbReference>
<reference evidence="6" key="1">
    <citation type="journal article" date="2019" name="Int. J. Syst. Evol. Microbiol.">
        <title>The Global Catalogue of Microorganisms (GCM) 10K type strain sequencing project: providing services to taxonomists for standard genome sequencing and annotation.</title>
        <authorList>
            <consortium name="The Broad Institute Genomics Platform"/>
            <consortium name="The Broad Institute Genome Sequencing Center for Infectious Disease"/>
            <person name="Wu L."/>
            <person name="Ma J."/>
        </authorList>
    </citation>
    <scope>NUCLEOTIDE SEQUENCE [LARGE SCALE GENOMIC DNA]</scope>
    <source>
        <strain evidence="6">JCM 17839</strain>
    </source>
</reference>
<organism evidence="5 6">
    <name type="scientific">Microbacterium panaciterrae</name>
    <dbReference type="NCBI Taxonomy" id="985759"/>
    <lineage>
        <taxon>Bacteria</taxon>
        <taxon>Bacillati</taxon>
        <taxon>Actinomycetota</taxon>
        <taxon>Actinomycetes</taxon>
        <taxon>Micrococcales</taxon>
        <taxon>Microbacteriaceae</taxon>
        <taxon>Microbacterium</taxon>
    </lineage>
</organism>
<evidence type="ECO:0000256" key="2">
    <source>
        <dbReference type="ARBA" id="ARBA00022679"/>
    </source>
</evidence>
<sequence length="370" mass="40074">MTGLLVHEWIESTGGAEVVLEGMVRAFPGADIQCLWNDASDRFAGTPVRETWMARTPLRRHKALGLPFEPFVWRSLSSGTSYDWMLVSSHLFAHHARIRGQDIPKYVYAHTPARYIWAPDLDERGNNPLVRIAAPGYRALDRRRAAEATAIAANSSFVRERIARSWERDAVVIHPPVPTDRILAVSDWTSEVAADGERRLLDALPATFLLGASRFVPYKRLDLVIAAAERLDLPVVIAGRGPDTDRLTALAAAARVPAQVILNPSTPTLYALLQRSAAYVFPPVEDFGILPVEAQAVGTPVAVGPVGGQTEAVTPGVSGIIAESADVDGFAAAIDAALRVRSFDARAVTERFSPATFQRRIRAFVGGAGA</sequence>
<protein>
    <submittedName>
        <fullName evidence="5">Glycosyltransferase family 4 protein</fullName>
    </submittedName>
</protein>
<dbReference type="Pfam" id="PF13439">
    <property type="entry name" value="Glyco_transf_4"/>
    <property type="match status" value="1"/>
</dbReference>
<accession>A0ABP8PDX5</accession>
<comment type="caution">
    <text evidence="5">The sequence shown here is derived from an EMBL/GenBank/DDBJ whole genome shotgun (WGS) entry which is preliminary data.</text>
</comment>
<proteinExistence type="predicted"/>
<dbReference type="EMBL" id="BAABGP010000014">
    <property type="protein sequence ID" value="GAA4485834.1"/>
    <property type="molecule type" value="Genomic_DNA"/>
</dbReference>
<dbReference type="SUPFAM" id="SSF53756">
    <property type="entry name" value="UDP-Glycosyltransferase/glycogen phosphorylase"/>
    <property type="match status" value="1"/>
</dbReference>
<keyword evidence="6" id="KW-1185">Reference proteome</keyword>
<keyword evidence="1" id="KW-0328">Glycosyltransferase</keyword>
<feature type="domain" description="Glycosyl transferase family 1" evidence="3">
    <location>
        <begin position="208"/>
        <end position="341"/>
    </location>
</feature>
<evidence type="ECO:0000313" key="6">
    <source>
        <dbReference type="Proteomes" id="UP001500731"/>
    </source>
</evidence>
<evidence type="ECO:0000259" key="4">
    <source>
        <dbReference type="Pfam" id="PF13439"/>
    </source>
</evidence>
<name>A0ABP8PDX5_9MICO</name>
<evidence type="ECO:0000313" key="5">
    <source>
        <dbReference type="EMBL" id="GAA4485834.1"/>
    </source>
</evidence>
<keyword evidence="2" id="KW-0808">Transferase</keyword>
<dbReference type="RefSeq" id="WP_345186715.1">
    <property type="nucleotide sequence ID" value="NZ_BAABGP010000014.1"/>
</dbReference>
<feature type="domain" description="Glycosyltransferase subfamily 4-like N-terminal" evidence="4">
    <location>
        <begin position="14"/>
        <end position="181"/>
    </location>
</feature>
<dbReference type="PANTHER" id="PTHR12526">
    <property type="entry name" value="GLYCOSYLTRANSFERASE"/>
    <property type="match status" value="1"/>
</dbReference>
<evidence type="ECO:0000259" key="3">
    <source>
        <dbReference type="Pfam" id="PF00534"/>
    </source>
</evidence>
<evidence type="ECO:0000256" key="1">
    <source>
        <dbReference type="ARBA" id="ARBA00022676"/>
    </source>
</evidence>
<dbReference type="PANTHER" id="PTHR12526:SF584">
    <property type="entry name" value="GLYCOSYLTRANSFERASE"/>
    <property type="match status" value="1"/>
</dbReference>
<dbReference type="InterPro" id="IPR001296">
    <property type="entry name" value="Glyco_trans_1"/>
</dbReference>
<dbReference type="Pfam" id="PF00534">
    <property type="entry name" value="Glycos_transf_1"/>
    <property type="match status" value="1"/>
</dbReference>